<dbReference type="Pfam" id="PF16370">
    <property type="entry name" value="MetallophosC"/>
    <property type="match status" value="1"/>
</dbReference>
<organism evidence="5 6">
    <name type="scientific">Fontibacter flavus</name>
    <dbReference type="NCBI Taxonomy" id="654838"/>
    <lineage>
        <taxon>Bacteria</taxon>
        <taxon>Pseudomonadati</taxon>
        <taxon>Bacteroidota</taxon>
        <taxon>Cytophagia</taxon>
        <taxon>Cytophagales</taxon>
        <taxon>Cyclobacteriaceae</taxon>
        <taxon>Fontibacter</taxon>
    </lineage>
</organism>
<evidence type="ECO:0000259" key="4">
    <source>
        <dbReference type="Pfam" id="PF16371"/>
    </source>
</evidence>
<feature type="domain" description="Calcineurin-like phosphoesterase N-terminal" evidence="4">
    <location>
        <begin position="43"/>
        <end position="118"/>
    </location>
</feature>
<dbReference type="InterPro" id="IPR032288">
    <property type="entry name" value="Metallophos_C"/>
</dbReference>
<dbReference type="Proteomes" id="UP001589797">
    <property type="component" value="Unassembled WGS sequence"/>
</dbReference>
<dbReference type="Pfam" id="PF16371">
    <property type="entry name" value="MetallophosN"/>
    <property type="match status" value="1"/>
</dbReference>
<dbReference type="InterPro" id="IPR004843">
    <property type="entry name" value="Calcineurin-like_PHP"/>
</dbReference>
<feature type="signal peptide" evidence="1">
    <location>
        <begin position="1"/>
        <end position="29"/>
    </location>
</feature>
<accession>A0ABV6FSB7</accession>
<gene>
    <name evidence="5" type="ORF">ACFFIP_08600</name>
</gene>
<keyword evidence="6" id="KW-1185">Reference proteome</keyword>
<dbReference type="InterPro" id="IPR029052">
    <property type="entry name" value="Metallo-depent_PP-like"/>
</dbReference>
<dbReference type="PANTHER" id="PTHR43143:SF1">
    <property type="entry name" value="SERINE_THREONINE-PROTEIN PHOSPHATASE CPPED1"/>
    <property type="match status" value="1"/>
</dbReference>
<dbReference type="EMBL" id="JBHLWI010000023">
    <property type="protein sequence ID" value="MFC0262738.1"/>
    <property type="molecule type" value="Genomic_DNA"/>
</dbReference>
<evidence type="ECO:0000259" key="3">
    <source>
        <dbReference type="Pfam" id="PF16370"/>
    </source>
</evidence>
<dbReference type="PROSITE" id="PS51318">
    <property type="entry name" value="TAT"/>
    <property type="match status" value="1"/>
</dbReference>
<evidence type="ECO:0000313" key="5">
    <source>
        <dbReference type="EMBL" id="MFC0262738.1"/>
    </source>
</evidence>
<evidence type="ECO:0000256" key="1">
    <source>
        <dbReference type="SAM" id="SignalP"/>
    </source>
</evidence>
<comment type="caution">
    <text evidence="5">The sequence shown here is derived from an EMBL/GenBank/DDBJ whole genome shotgun (WGS) entry which is preliminary data.</text>
</comment>
<name>A0ABV6FSB7_9BACT</name>
<reference evidence="5 6" key="1">
    <citation type="submission" date="2024-09" db="EMBL/GenBank/DDBJ databases">
        <authorList>
            <person name="Sun Q."/>
            <person name="Mori K."/>
        </authorList>
    </citation>
    <scope>NUCLEOTIDE SEQUENCE [LARGE SCALE GENOMIC DNA]</scope>
    <source>
        <strain evidence="5 6">CCM 7650</strain>
    </source>
</reference>
<feature type="domain" description="Calcineurin-like phosphoesterase C-terminal" evidence="3">
    <location>
        <begin position="338"/>
        <end position="484"/>
    </location>
</feature>
<dbReference type="Pfam" id="PF00149">
    <property type="entry name" value="Metallophos"/>
    <property type="match status" value="1"/>
</dbReference>
<dbReference type="InterPro" id="IPR006311">
    <property type="entry name" value="TAT_signal"/>
</dbReference>
<feature type="chain" id="PRO_5046869957" evidence="1">
    <location>
        <begin position="30"/>
        <end position="489"/>
    </location>
</feature>
<sequence>MKPINRRQFLQNSSLIAGSLFALPATSLAFEPQKNFNSIQVKGKLSAQGKGISNVAVSDGKYIYYTDSSGNFEFYTDRSFVFFSYPSGYRFNILENGSVDFFRKLDFGKAINEVHFELTPNPNSEKSHHFITIADPQVQSAGEADQFIKESCSDLRKTVERLQDPNTFGIGLGDLVFDEFELFEKYNQGIKSTGIPFFQVLGNHDIDLQARSNEASQYPFSDQYGPAYYSFNRGGKHYVVLSDVFFLGNKQYYGYLDETQLSWLEQDLKNVEKGSELVVFLHIPTYSNVVNFNSGRDINKESVINREVLYSILKDYQVHLISGHVHWNENNVNTNIFEHNTAAISGAWWTADFCYDGSPKGYGVYQMKENLSWHYQAIGEESSHQFRLYNPGAHPDFPEEYCVNIWNWDPEWKVYWKENGVRMGEARQEVTYDPKAIQLFTNRPADAKHPWISPQRNAHMFFFHPNSTQKTVEIEVIDRFGQIYREKIH</sequence>
<proteinExistence type="predicted"/>
<dbReference type="SUPFAM" id="SSF56300">
    <property type="entry name" value="Metallo-dependent phosphatases"/>
    <property type="match status" value="1"/>
</dbReference>
<protein>
    <submittedName>
        <fullName evidence="5">Calcineurin-like phosphoesterase C-terminal domain-containing protein</fullName>
    </submittedName>
</protein>
<dbReference type="RefSeq" id="WP_382387187.1">
    <property type="nucleotide sequence ID" value="NZ_JBHLWI010000023.1"/>
</dbReference>
<dbReference type="PANTHER" id="PTHR43143">
    <property type="entry name" value="METALLOPHOSPHOESTERASE, CALCINEURIN SUPERFAMILY"/>
    <property type="match status" value="1"/>
</dbReference>
<dbReference type="InterPro" id="IPR051918">
    <property type="entry name" value="STPP_CPPED1"/>
</dbReference>
<evidence type="ECO:0000259" key="2">
    <source>
        <dbReference type="Pfam" id="PF00149"/>
    </source>
</evidence>
<feature type="domain" description="Calcineurin-like phosphoesterase" evidence="2">
    <location>
        <begin position="133"/>
        <end position="327"/>
    </location>
</feature>
<dbReference type="Gene3D" id="3.60.21.10">
    <property type="match status" value="1"/>
</dbReference>
<evidence type="ECO:0000313" key="6">
    <source>
        <dbReference type="Proteomes" id="UP001589797"/>
    </source>
</evidence>
<dbReference type="InterPro" id="IPR032285">
    <property type="entry name" value="Metallophos_N"/>
</dbReference>
<keyword evidence="1" id="KW-0732">Signal</keyword>